<feature type="region of interest" description="Disordered" evidence="8">
    <location>
        <begin position="234"/>
        <end position="261"/>
    </location>
</feature>
<dbReference type="GeneID" id="102521703"/>
<evidence type="ECO:0000256" key="1">
    <source>
        <dbReference type="ARBA" id="ARBA00004141"/>
    </source>
</evidence>
<comment type="function">
    <text evidence="5">May play a role in cell differentiation in the intestinal epithelium.</text>
</comment>
<dbReference type="KEGG" id="cfr:102521703"/>
<feature type="transmembrane region" description="Helical" evidence="9">
    <location>
        <begin position="284"/>
        <end position="301"/>
    </location>
</feature>
<comment type="subcellular location">
    <subcellularLocation>
        <location evidence="1">Membrane</location>
        <topology evidence="1">Multi-pass membrane protein</topology>
    </subcellularLocation>
</comment>
<feature type="compositionally biased region" description="Basic and acidic residues" evidence="8">
    <location>
        <begin position="36"/>
        <end position="47"/>
    </location>
</feature>
<feature type="region of interest" description="Disordered" evidence="8">
    <location>
        <begin position="166"/>
        <end position="185"/>
    </location>
</feature>
<evidence type="ECO:0000313" key="12">
    <source>
        <dbReference type="RefSeq" id="XP_032323336.1"/>
    </source>
</evidence>
<evidence type="ECO:0000256" key="7">
    <source>
        <dbReference type="PROSITE-ProRule" id="PRU00581"/>
    </source>
</evidence>
<evidence type="ECO:0000256" key="8">
    <source>
        <dbReference type="SAM" id="MobiDB-lite"/>
    </source>
</evidence>
<feature type="region of interest" description="Disordered" evidence="8">
    <location>
        <begin position="32"/>
        <end position="159"/>
    </location>
</feature>
<evidence type="ECO:0000256" key="2">
    <source>
        <dbReference type="ARBA" id="ARBA00022692"/>
    </source>
</evidence>
<sequence>MLCTSLSTCVRSAVNTTLCVSFSTRVVLGHSQKNGTEGRKTRARARDQVTFGVEKSSPGTLSKCPATAGRSQLSPAQLSPSSAVSSAPPSPPSPRPGDPLSGPQARGDGPARSPPRRSLPQPRSLGLPRLRHKGGAKSRGDRPLASGRRPHGMGPLRGLRREFGSEAGTRARPRHTNAPALTPPLRLRIPPEKVSLFILGWGKEMRKKRVMYQQLFQVKTKEKDDCQRIYDYDNRDGGQDSWTRPASRSSGPPGTVAHTMADSQRSSAPRCWTACTNFLCTQKGILLSAEIILCLVILTLFSASTSGYSSLSVIELIIASIFFVMYVCDLPSKIQFIHWPWSDFFRSFTATILYLVTSIVVLVERENRSRIVAGTLGLLATCFFGYDAYVTFPFSQ</sequence>
<gene>
    <name evidence="12" type="primary">LOC102521703</name>
</gene>
<organism evidence="11 12">
    <name type="scientific">Camelus ferus</name>
    <name type="common">Wild bactrian camel</name>
    <name type="synonym">Camelus bactrianus ferus</name>
    <dbReference type="NCBI Taxonomy" id="419612"/>
    <lineage>
        <taxon>Eukaryota</taxon>
        <taxon>Metazoa</taxon>
        <taxon>Chordata</taxon>
        <taxon>Craniata</taxon>
        <taxon>Vertebrata</taxon>
        <taxon>Euteleostomi</taxon>
        <taxon>Mammalia</taxon>
        <taxon>Eutheria</taxon>
        <taxon>Laurasiatheria</taxon>
        <taxon>Artiodactyla</taxon>
        <taxon>Tylopoda</taxon>
        <taxon>Camelidae</taxon>
        <taxon>Camelus</taxon>
    </lineage>
</organism>
<evidence type="ECO:0000313" key="11">
    <source>
        <dbReference type="Proteomes" id="UP000694856"/>
    </source>
</evidence>
<dbReference type="GO" id="GO:0016020">
    <property type="term" value="C:membrane"/>
    <property type="evidence" value="ECO:0007669"/>
    <property type="project" value="UniProtKB-SubCell"/>
</dbReference>
<feature type="compositionally biased region" description="Low complexity" evidence="8">
    <location>
        <begin position="70"/>
        <end position="87"/>
    </location>
</feature>
<feature type="transmembrane region" description="Helical" evidence="9">
    <location>
        <begin position="313"/>
        <end position="332"/>
    </location>
</feature>
<evidence type="ECO:0000256" key="6">
    <source>
        <dbReference type="ARBA" id="ARBA00039459"/>
    </source>
</evidence>
<keyword evidence="2 7" id="KW-0812">Transmembrane</keyword>
<evidence type="ECO:0000259" key="10">
    <source>
        <dbReference type="PROSITE" id="PS51225"/>
    </source>
</evidence>
<evidence type="ECO:0000256" key="4">
    <source>
        <dbReference type="ARBA" id="ARBA00023136"/>
    </source>
</evidence>
<feature type="compositionally biased region" description="Low complexity" evidence="8">
    <location>
        <begin position="116"/>
        <end position="128"/>
    </location>
</feature>
<evidence type="ECO:0000256" key="3">
    <source>
        <dbReference type="ARBA" id="ARBA00022989"/>
    </source>
</evidence>
<dbReference type="AlphaFoldDB" id="A0A8B8RZE9"/>
<dbReference type="PROSITE" id="PS51225">
    <property type="entry name" value="MARVEL"/>
    <property type="match status" value="1"/>
</dbReference>
<feature type="compositionally biased region" description="Polar residues" evidence="8">
    <location>
        <begin position="240"/>
        <end position="252"/>
    </location>
</feature>
<evidence type="ECO:0000256" key="5">
    <source>
        <dbReference type="ARBA" id="ARBA00037152"/>
    </source>
</evidence>
<dbReference type="Pfam" id="PF01284">
    <property type="entry name" value="MARVEL"/>
    <property type="match status" value="1"/>
</dbReference>
<keyword evidence="4 7" id="KW-0472">Membrane</keyword>
<accession>A0A8B8RZE9</accession>
<feature type="transmembrane region" description="Helical" evidence="9">
    <location>
        <begin position="344"/>
        <end position="364"/>
    </location>
</feature>
<evidence type="ECO:0000256" key="9">
    <source>
        <dbReference type="SAM" id="Phobius"/>
    </source>
</evidence>
<feature type="transmembrane region" description="Helical" evidence="9">
    <location>
        <begin position="371"/>
        <end position="392"/>
    </location>
</feature>
<feature type="compositionally biased region" description="Pro residues" evidence="8">
    <location>
        <begin position="88"/>
        <end position="97"/>
    </location>
</feature>
<dbReference type="InterPro" id="IPR050578">
    <property type="entry name" value="MARVEL-CKLF_proteins"/>
</dbReference>
<dbReference type="PANTHER" id="PTHR22776">
    <property type="entry name" value="MARVEL-CONTAINING POTENTIAL LIPID RAFT-ASSOCIATED PROTEIN"/>
    <property type="match status" value="1"/>
</dbReference>
<dbReference type="RefSeq" id="XP_032323336.1">
    <property type="nucleotide sequence ID" value="XM_032467445.1"/>
</dbReference>
<dbReference type="InterPro" id="IPR008253">
    <property type="entry name" value="Marvel"/>
</dbReference>
<dbReference type="Proteomes" id="UP000694856">
    <property type="component" value="Chromosome 24"/>
</dbReference>
<proteinExistence type="predicted"/>
<keyword evidence="3 9" id="KW-1133">Transmembrane helix</keyword>
<protein>
    <recommendedName>
        <fullName evidence="6">Proteolipid protein 2</fullName>
    </recommendedName>
</protein>
<name>A0A8B8RZE9_CAMFR</name>
<dbReference type="PANTHER" id="PTHR22776:SF4">
    <property type="entry name" value="PROTEOLIPID PROTEIN 2"/>
    <property type="match status" value="1"/>
</dbReference>
<keyword evidence="11" id="KW-1185">Reference proteome</keyword>
<feature type="domain" description="MARVEL" evidence="10">
    <location>
        <begin position="278"/>
        <end position="396"/>
    </location>
</feature>
<reference evidence="12" key="1">
    <citation type="submission" date="2025-08" db="UniProtKB">
        <authorList>
            <consortium name="RefSeq"/>
        </authorList>
    </citation>
    <scope>IDENTIFICATION</scope>
    <source>
        <tissue evidence="12">Ear skin</tissue>
    </source>
</reference>